<gene>
    <name evidence="2" type="ORF">K457DRAFT_201283</name>
</gene>
<keyword evidence="1" id="KW-0812">Transmembrane</keyword>
<feature type="transmembrane region" description="Helical" evidence="1">
    <location>
        <begin position="7"/>
        <end position="32"/>
    </location>
</feature>
<evidence type="ECO:0000256" key="1">
    <source>
        <dbReference type="SAM" id="Phobius"/>
    </source>
</evidence>
<keyword evidence="1" id="KW-1133">Transmembrane helix</keyword>
<feature type="transmembrane region" description="Helical" evidence="1">
    <location>
        <begin position="44"/>
        <end position="63"/>
    </location>
</feature>
<evidence type="ECO:0000313" key="2">
    <source>
        <dbReference type="EMBL" id="OAQ23621.1"/>
    </source>
</evidence>
<dbReference type="Proteomes" id="UP000078512">
    <property type="component" value="Unassembled WGS sequence"/>
</dbReference>
<keyword evidence="1" id="KW-0472">Membrane</keyword>
<dbReference type="EMBL" id="KV442113">
    <property type="protein sequence ID" value="OAQ23621.1"/>
    <property type="molecule type" value="Genomic_DNA"/>
</dbReference>
<sequence length="104" mass="11719">MHAMHAIIVVIAVRLSALDLFVLYCVCIVCSAELSSFLHHLTPLRNFQCAFFFSFPLVLVPALRTNRTKGKAHKHNKPIRIPNPWHPIAQLACQSLPFLVSVMT</sequence>
<reference evidence="2 3" key="1">
    <citation type="submission" date="2016-05" db="EMBL/GenBank/DDBJ databases">
        <title>Genome sequencing reveals origins of a unique bacterial endosymbiosis in the earliest lineages of terrestrial Fungi.</title>
        <authorList>
            <consortium name="DOE Joint Genome Institute"/>
            <person name="Uehling J."/>
            <person name="Gryganskyi A."/>
            <person name="Hameed K."/>
            <person name="Tschaplinski T."/>
            <person name="Misztal P."/>
            <person name="Wu S."/>
            <person name="Desiro A."/>
            <person name="Vande Pol N."/>
            <person name="Du Z.-Y."/>
            <person name="Zienkiewicz A."/>
            <person name="Zienkiewicz K."/>
            <person name="Morin E."/>
            <person name="Tisserant E."/>
            <person name="Splivallo R."/>
            <person name="Hainaut M."/>
            <person name="Henrissat B."/>
            <person name="Ohm R."/>
            <person name="Kuo A."/>
            <person name="Yan J."/>
            <person name="Lipzen A."/>
            <person name="Nolan M."/>
            <person name="Labutti K."/>
            <person name="Barry K."/>
            <person name="Goldstein A."/>
            <person name="Labbe J."/>
            <person name="Schadt C."/>
            <person name="Tuskan G."/>
            <person name="Grigoriev I."/>
            <person name="Martin F."/>
            <person name="Vilgalys R."/>
            <person name="Bonito G."/>
        </authorList>
    </citation>
    <scope>NUCLEOTIDE SEQUENCE [LARGE SCALE GENOMIC DNA]</scope>
    <source>
        <strain evidence="2 3">AG-77</strain>
    </source>
</reference>
<organism evidence="2 3">
    <name type="scientific">Linnemannia elongata AG-77</name>
    <dbReference type="NCBI Taxonomy" id="1314771"/>
    <lineage>
        <taxon>Eukaryota</taxon>
        <taxon>Fungi</taxon>
        <taxon>Fungi incertae sedis</taxon>
        <taxon>Mucoromycota</taxon>
        <taxon>Mortierellomycotina</taxon>
        <taxon>Mortierellomycetes</taxon>
        <taxon>Mortierellales</taxon>
        <taxon>Mortierellaceae</taxon>
        <taxon>Linnemannia</taxon>
    </lineage>
</organism>
<name>A0A197JGJ0_9FUNG</name>
<protein>
    <submittedName>
        <fullName evidence="2">Uncharacterized protein</fullName>
    </submittedName>
</protein>
<accession>A0A197JGJ0</accession>
<evidence type="ECO:0000313" key="3">
    <source>
        <dbReference type="Proteomes" id="UP000078512"/>
    </source>
</evidence>
<proteinExistence type="predicted"/>
<dbReference type="AlphaFoldDB" id="A0A197JGJ0"/>
<keyword evidence="3" id="KW-1185">Reference proteome</keyword>